<evidence type="ECO:0000256" key="1">
    <source>
        <dbReference type="SAM" id="Phobius"/>
    </source>
</evidence>
<keyword evidence="1" id="KW-1133">Transmembrane helix</keyword>
<dbReference type="InterPro" id="IPR018037">
    <property type="entry name" value="FixH_proteobacterial"/>
</dbReference>
<proteinExistence type="predicted"/>
<gene>
    <name evidence="2" type="ORF">SAMN02982989_5869</name>
</gene>
<accession>A0A1X7DU80</accession>
<dbReference type="AlphaFoldDB" id="A0A1X7DU80"/>
<keyword evidence="1" id="KW-0472">Membrane</keyword>
<feature type="transmembrane region" description="Helical" evidence="1">
    <location>
        <begin position="21"/>
        <end position="40"/>
    </location>
</feature>
<dbReference type="PIRSF" id="PIRSF011386">
    <property type="entry name" value="FixH"/>
    <property type="match status" value="1"/>
</dbReference>
<keyword evidence="3" id="KW-1185">Reference proteome</keyword>
<dbReference type="STRING" id="464029.SAMN02982989_5869"/>
<evidence type="ECO:0000313" key="2">
    <source>
        <dbReference type="EMBL" id="SMF21575.1"/>
    </source>
</evidence>
<dbReference type="Pfam" id="PF05751">
    <property type="entry name" value="FixH"/>
    <property type="match status" value="1"/>
</dbReference>
<protein>
    <submittedName>
        <fullName evidence="2">Nitrogen fixation protein FixH</fullName>
    </submittedName>
</protein>
<dbReference type="Proteomes" id="UP000192903">
    <property type="component" value="Unassembled WGS sequence"/>
</dbReference>
<dbReference type="EMBL" id="FXAF01000003">
    <property type="protein sequence ID" value="SMF21575.1"/>
    <property type="molecule type" value="Genomic_DNA"/>
</dbReference>
<organism evidence="2 3">
    <name type="scientific">Xaviernesmea oryzae</name>
    <dbReference type="NCBI Taxonomy" id="464029"/>
    <lineage>
        <taxon>Bacteria</taxon>
        <taxon>Pseudomonadati</taxon>
        <taxon>Pseudomonadota</taxon>
        <taxon>Alphaproteobacteria</taxon>
        <taxon>Hyphomicrobiales</taxon>
        <taxon>Rhizobiaceae</taxon>
        <taxon>Rhizobium/Agrobacterium group</taxon>
        <taxon>Xaviernesmea</taxon>
    </lineage>
</organism>
<sequence length="168" mass="18305">MNMQTDRIQGKPFMFTGWHMAGVMMLFFGTIISVNVYMAYNAVTSWSGLVAENTYVASQQFNGKAAEARMLAATGITGKLTIAGADIRYEISHPKDGAVAADTLTLKFKRPVGEHQDFELDLIPVAKGTFSATHDVLSGHWIVDASAMKDGRRILHEASRIAVVGARQ</sequence>
<dbReference type="RefSeq" id="WP_085421229.1">
    <property type="nucleotide sequence ID" value="NZ_FXAF01000003.1"/>
</dbReference>
<dbReference type="InterPro" id="IPR008620">
    <property type="entry name" value="FixH"/>
</dbReference>
<reference evidence="3" key="1">
    <citation type="submission" date="2017-04" db="EMBL/GenBank/DDBJ databases">
        <authorList>
            <person name="Varghese N."/>
            <person name="Submissions S."/>
        </authorList>
    </citation>
    <scope>NUCLEOTIDE SEQUENCE [LARGE SCALE GENOMIC DNA]</scope>
    <source>
        <strain evidence="3">B4P</strain>
    </source>
</reference>
<keyword evidence="1" id="KW-0812">Transmembrane</keyword>
<name>A0A1X7DU80_9HYPH</name>
<evidence type="ECO:0000313" key="3">
    <source>
        <dbReference type="Proteomes" id="UP000192903"/>
    </source>
</evidence>